<dbReference type="InterPro" id="IPR028435">
    <property type="entry name" value="Plakophilin/d_Catenin"/>
</dbReference>
<dbReference type="AlphaFoldDB" id="A0A8C1VL20"/>
<evidence type="ECO:0000256" key="5">
    <source>
        <dbReference type="ARBA" id="ARBA00022737"/>
    </source>
</evidence>
<sequence>IVATQLERCKLGSETGGSMSSISHGSALLSDSQHPSAASGPGLYYSSSTLPAQRISSPLNSMQSTVASGSPTKLQRLGSASDTPGYATTQRLPSSSSSASPKPSPGRLAKSYSSSSPINAVGIGGTPGTHVSGSPHRLASPPNNASPIYQQLQTAGVSTYATLSPTKRLVHSSEQYKISHDLYATATLQRPGSLAGSRGSYSSQHAHLGPELRPLQSPEHHIDPIYEDRVYQKVPMRSLSQSQGETKLYKTTSAKNIIRSRTGSQNATGTFPRGGYASGQGANYTDTYRTLPYCSSVESPYSKSGPALPPEGSLARSPSIDSIQKDPREFGWRDPELPEVIQMLQHQFPSVQSNAAAYLQHLCFGDNKIKAEIRRQGGIQLLVDLLDHRMAEVHRSACGALRNLVYGKANDDNKITLKNCGGIPALVRLLRKTSDVEVRELVTGVLWNLSSCDALKMPIIQDALAVLTNTVIIPHSTWDVSPHQEDRKLQMHTSQVLRNATGCLRNVSSAGEEARRRMRECEGLTDTLLFVIQTSLGSSEIDSKTIENCVCILRNLSYRLAAETSQGQQMGTDELDGLLCSDSSGKDGETSGCWGKKKKKKKSQDQWDGVGPLPDTAEPPKGIQMLWHPSIVKPYLTLLSECSNPDTLEGAAGALQNLAAGSWKWSVYIRAAVRKEKGLPILVELLRIDNDRVVCAVATALRNMALDVRNKELIGKYAMRDLVHRLPGGTGKTMCDDTVTAICCALHEVITKNMENAKALRDAGGIEKLIGIARSKGDKHSPKVVKAASQVLSSMWQYRDLRSLYKKDGYSQYHFVGSASTIERDRQRPYSSSRTPSVSPVRTSPNNRSGEYMYLSFSTMTTHTFYIQYGSVNQLHSQILLSPQVPVLPAPQEPPRKDYEAYPIYENSTRNFEEPFFEDQAHRPPPATDLNMHLGLKSTGNYVDFYSAARPYSELNYETSHYPASPDSWV</sequence>
<feature type="region of interest" description="Disordered" evidence="10">
    <location>
        <begin position="583"/>
        <end position="619"/>
    </location>
</feature>
<feature type="repeat" description="ARM" evidence="9">
    <location>
        <begin position="377"/>
        <end position="410"/>
    </location>
</feature>
<dbReference type="GO" id="GO:0014069">
    <property type="term" value="C:postsynaptic density"/>
    <property type="evidence" value="ECO:0007669"/>
    <property type="project" value="TreeGrafter"/>
</dbReference>
<evidence type="ECO:0000313" key="11">
    <source>
        <dbReference type="Ensembl" id="ENSCCRP00015053346.1"/>
    </source>
</evidence>
<keyword evidence="5" id="KW-0677">Repeat</keyword>
<keyword evidence="8" id="KW-0175">Coiled coil</keyword>
<keyword evidence="3" id="KW-0488">Methylation</keyword>
<feature type="compositionally biased region" description="Polar residues" evidence="10">
    <location>
        <begin position="45"/>
        <end position="92"/>
    </location>
</feature>
<feature type="region of interest" description="Disordered" evidence="10">
    <location>
        <begin position="824"/>
        <end position="845"/>
    </location>
</feature>
<keyword evidence="7" id="KW-0965">Cell junction</keyword>
<evidence type="ECO:0000256" key="10">
    <source>
        <dbReference type="SAM" id="MobiDB-lite"/>
    </source>
</evidence>
<evidence type="ECO:0000256" key="2">
    <source>
        <dbReference type="ARBA" id="ARBA00005462"/>
    </source>
</evidence>
<dbReference type="PANTHER" id="PTHR10372">
    <property type="entry name" value="PLAKOPHILLIN-RELATED"/>
    <property type="match status" value="1"/>
</dbReference>
<evidence type="ECO:0000256" key="3">
    <source>
        <dbReference type="ARBA" id="ARBA00022481"/>
    </source>
</evidence>
<evidence type="ECO:0000256" key="7">
    <source>
        <dbReference type="ARBA" id="ARBA00022949"/>
    </source>
</evidence>
<feature type="region of interest" description="Disordered" evidence="10">
    <location>
        <begin position="301"/>
        <end position="320"/>
    </location>
</feature>
<dbReference type="Proteomes" id="UP000694700">
    <property type="component" value="Unplaced"/>
</dbReference>
<dbReference type="InterPro" id="IPR000225">
    <property type="entry name" value="Armadillo"/>
</dbReference>
<organism evidence="11 12">
    <name type="scientific">Cyprinus carpio</name>
    <name type="common">Common carp</name>
    <dbReference type="NCBI Taxonomy" id="7962"/>
    <lineage>
        <taxon>Eukaryota</taxon>
        <taxon>Metazoa</taxon>
        <taxon>Chordata</taxon>
        <taxon>Craniata</taxon>
        <taxon>Vertebrata</taxon>
        <taxon>Euteleostomi</taxon>
        <taxon>Actinopterygii</taxon>
        <taxon>Neopterygii</taxon>
        <taxon>Teleostei</taxon>
        <taxon>Ostariophysi</taxon>
        <taxon>Cypriniformes</taxon>
        <taxon>Cyprinidae</taxon>
        <taxon>Cyprininae</taxon>
        <taxon>Cyprinus</taxon>
    </lineage>
</organism>
<feature type="compositionally biased region" description="Polar residues" evidence="10">
    <location>
        <begin position="16"/>
        <end position="36"/>
    </location>
</feature>
<dbReference type="InterPro" id="IPR011989">
    <property type="entry name" value="ARM-like"/>
</dbReference>
<feature type="region of interest" description="Disordered" evidence="10">
    <location>
        <begin position="12"/>
        <end position="147"/>
    </location>
</feature>
<dbReference type="GO" id="GO:0048513">
    <property type="term" value="P:animal organ development"/>
    <property type="evidence" value="ECO:0007669"/>
    <property type="project" value="UniProtKB-ARBA"/>
</dbReference>
<dbReference type="FunFam" id="1.25.10.10:FF:000008">
    <property type="entry name" value="plakophilin-4 isoform X1"/>
    <property type="match status" value="1"/>
</dbReference>
<keyword evidence="4" id="KW-0597">Phosphoprotein</keyword>
<evidence type="ECO:0000256" key="1">
    <source>
        <dbReference type="ARBA" id="ARBA00004282"/>
    </source>
</evidence>
<dbReference type="Pfam" id="PF00514">
    <property type="entry name" value="Arm"/>
    <property type="match status" value="4"/>
</dbReference>
<dbReference type="Ensembl" id="ENSCCRT00015055118.1">
    <property type="protein sequence ID" value="ENSCCRP00015053346.1"/>
    <property type="gene ID" value="ENSCCRG00015020308.1"/>
</dbReference>
<dbReference type="SUPFAM" id="SSF48371">
    <property type="entry name" value="ARM repeat"/>
    <property type="match status" value="1"/>
</dbReference>
<comment type="similarity">
    <text evidence="2">Belongs to the beta-catenin family.</text>
</comment>
<feature type="repeat" description="ARM" evidence="9">
    <location>
        <begin position="677"/>
        <end position="714"/>
    </location>
</feature>
<dbReference type="GO" id="GO:0005634">
    <property type="term" value="C:nucleus"/>
    <property type="evidence" value="ECO:0007669"/>
    <property type="project" value="TreeGrafter"/>
</dbReference>
<dbReference type="InterPro" id="IPR016024">
    <property type="entry name" value="ARM-type_fold"/>
</dbReference>
<dbReference type="GO" id="GO:0005737">
    <property type="term" value="C:cytoplasm"/>
    <property type="evidence" value="ECO:0007669"/>
    <property type="project" value="TreeGrafter"/>
</dbReference>
<dbReference type="GO" id="GO:0060997">
    <property type="term" value="P:dendritic spine morphogenesis"/>
    <property type="evidence" value="ECO:0007669"/>
    <property type="project" value="TreeGrafter"/>
</dbReference>
<dbReference type="GO" id="GO:0098609">
    <property type="term" value="P:cell-cell adhesion"/>
    <property type="evidence" value="ECO:0007669"/>
    <property type="project" value="InterPro"/>
</dbReference>
<dbReference type="SMART" id="SM00185">
    <property type="entry name" value="ARM"/>
    <property type="match status" value="8"/>
</dbReference>
<dbReference type="Gene3D" id="1.25.10.10">
    <property type="entry name" value="Leucine-rich Repeat Variant"/>
    <property type="match status" value="1"/>
</dbReference>
<evidence type="ECO:0000256" key="9">
    <source>
        <dbReference type="PROSITE-ProRule" id="PRU00259"/>
    </source>
</evidence>
<evidence type="ECO:0000256" key="6">
    <source>
        <dbReference type="ARBA" id="ARBA00022889"/>
    </source>
</evidence>
<feature type="compositionally biased region" description="Low complexity" evidence="10">
    <location>
        <begin position="831"/>
        <end position="844"/>
    </location>
</feature>
<keyword evidence="6" id="KW-0130">Cell adhesion</keyword>
<feature type="repeat" description="ARM" evidence="9">
    <location>
        <begin position="421"/>
        <end position="464"/>
    </location>
</feature>
<name>A0A8C1VL20_CYPCA</name>
<evidence type="ECO:0000256" key="8">
    <source>
        <dbReference type="ARBA" id="ARBA00023054"/>
    </source>
</evidence>
<comment type="subcellular location">
    <subcellularLocation>
        <location evidence="1">Cell junction</location>
    </subcellularLocation>
</comment>
<proteinExistence type="inferred from homology"/>
<dbReference type="PROSITE" id="PS50176">
    <property type="entry name" value="ARM_REPEAT"/>
    <property type="match status" value="3"/>
</dbReference>
<reference evidence="11" key="1">
    <citation type="submission" date="2025-08" db="UniProtKB">
        <authorList>
            <consortium name="Ensembl"/>
        </authorList>
    </citation>
    <scope>IDENTIFICATION</scope>
</reference>
<accession>A0A8C1VL20</accession>
<dbReference type="GO" id="GO:0005912">
    <property type="term" value="C:adherens junction"/>
    <property type="evidence" value="ECO:0007669"/>
    <property type="project" value="TreeGrafter"/>
</dbReference>
<evidence type="ECO:0000313" key="12">
    <source>
        <dbReference type="Proteomes" id="UP000694700"/>
    </source>
</evidence>
<dbReference type="GO" id="GO:0005886">
    <property type="term" value="C:plasma membrane"/>
    <property type="evidence" value="ECO:0007669"/>
    <property type="project" value="TreeGrafter"/>
</dbReference>
<evidence type="ECO:0000256" key="4">
    <source>
        <dbReference type="ARBA" id="ARBA00022553"/>
    </source>
</evidence>
<dbReference type="PANTHER" id="PTHR10372:SF9">
    <property type="entry name" value="CATENIN DELTA-2"/>
    <property type="match status" value="1"/>
</dbReference>
<protein>
    <submittedName>
        <fullName evidence="11">Catenin (cadherin-associated protein), delta 2a</fullName>
    </submittedName>
</protein>